<sequence length="146" mass="15224">PCRAAEGSAVGPATSWSSPVSSYTWSGPDSCCWPSPGSTSGRGNWSYCCAQCSSTGWSDQKHQCGHSHSGWDTHSSGGTAEDHLTAGGDARHADPVTESAQPCPSTFCYGVPWTAARPGPAAHQESSSARGRQGQNARQAQWGEQL</sequence>
<feature type="region of interest" description="Disordered" evidence="1">
    <location>
        <begin position="117"/>
        <end position="146"/>
    </location>
</feature>
<feature type="non-terminal residue" evidence="2">
    <location>
        <position position="146"/>
    </location>
</feature>
<feature type="region of interest" description="Disordered" evidence="1">
    <location>
        <begin position="1"/>
        <end position="21"/>
    </location>
</feature>
<accession>A0ABV0NSY4</accession>
<keyword evidence="3" id="KW-1185">Reference proteome</keyword>
<proteinExistence type="predicted"/>
<feature type="compositionally biased region" description="Basic and acidic residues" evidence="1">
    <location>
        <begin position="80"/>
        <end position="95"/>
    </location>
</feature>
<dbReference type="EMBL" id="JAHRIO010050447">
    <property type="protein sequence ID" value="MEQ2174514.1"/>
    <property type="molecule type" value="Genomic_DNA"/>
</dbReference>
<reference evidence="2 3" key="1">
    <citation type="submission" date="2021-06" db="EMBL/GenBank/DDBJ databases">
        <authorList>
            <person name="Palmer J.M."/>
        </authorList>
    </citation>
    <scope>NUCLEOTIDE SEQUENCE [LARGE SCALE GENOMIC DNA]</scope>
    <source>
        <strain evidence="2 3">GA_2019</strain>
        <tissue evidence="2">Muscle</tissue>
    </source>
</reference>
<evidence type="ECO:0000313" key="2">
    <source>
        <dbReference type="EMBL" id="MEQ2174514.1"/>
    </source>
</evidence>
<feature type="compositionally biased region" description="Low complexity" evidence="1">
    <location>
        <begin position="129"/>
        <end position="146"/>
    </location>
</feature>
<evidence type="ECO:0000256" key="1">
    <source>
        <dbReference type="SAM" id="MobiDB-lite"/>
    </source>
</evidence>
<dbReference type="Proteomes" id="UP001476798">
    <property type="component" value="Unassembled WGS sequence"/>
</dbReference>
<comment type="caution">
    <text evidence="2">The sequence shown here is derived from an EMBL/GenBank/DDBJ whole genome shotgun (WGS) entry which is preliminary data.</text>
</comment>
<feature type="non-terminal residue" evidence="2">
    <location>
        <position position="1"/>
    </location>
</feature>
<protein>
    <submittedName>
        <fullName evidence="2">Uncharacterized protein</fullName>
    </submittedName>
</protein>
<organism evidence="2 3">
    <name type="scientific">Goodea atripinnis</name>
    <dbReference type="NCBI Taxonomy" id="208336"/>
    <lineage>
        <taxon>Eukaryota</taxon>
        <taxon>Metazoa</taxon>
        <taxon>Chordata</taxon>
        <taxon>Craniata</taxon>
        <taxon>Vertebrata</taxon>
        <taxon>Euteleostomi</taxon>
        <taxon>Actinopterygii</taxon>
        <taxon>Neopterygii</taxon>
        <taxon>Teleostei</taxon>
        <taxon>Neoteleostei</taxon>
        <taxon>Acanthomorphata</taxon>
        <taxon>Ovalentaria</taxon>
        <taxon>Atherinomorphae</taxon>
        <taxon>Cyprinodontiformes</taxon>
        <taxon>Goodeidae</taxon>
        <taxon>Goodea</taxon>
    </lineage>
</organism>
<gene>
    <name evidence="2" type="ORF">GOODEAATRI_008754</name>
</gene>
<feature type="region of interest" description="Disordered" evidence="1">
    <location>
        <begin position="63"/>
        <end position="102"/>
    </location>
</feature>
<name>A0ABV0NSY4_9TELE</name>
<evidence type="ECO:0000313" key="3">
    <source>
        <dbReference type="Proteomes" id="UP001476798"/>
    </source>
</evidence>